<name>A0A517SD35_9PLAN</name>
<dbReference type="InterPro" id="IPR036388">
    <property type="entry name" value="WH-like_DNA-bd_sf"/>
</dbReference>
<dbReference type="Proteomes" id="UP000315700">
    <property type="component" value="Chromosome"/>
</dbReference>
<comment type="cofactor">
    <cofactor evidence="1">
        <name>Zn(2+)</name>
        <dbReference type="ChEBI" id="CHEBI:29105"/>
    </cofactor>
    <text evidence="1">Binds 1 zinc ion per subunit.</text>
</comment>
<proteinExistence type="predicted"/>
<accession>A0A517SD35</accession>
<organism evidence="2 3">
    <name type="scientific">Caulifigura coniformis</name>
    <dbReference type="NCBI Taxonomy" id="2527983"/>
    <lineage>
        <taxon>Bacteria</taxon>
        <taxon>Pseudomonadati</taxon>
        <taxon>Planctomycetota</taxon>
        <taxon>Planctomycetia</taxon>
        <taxon>Planctomycetales</taxon>
        <taxon>Planctomycetaceae</taxon>
        <taxon>Caulifigura</taxon>
    </lineage>
</organism>
<protein>
    <submittedName>
        <fullName evidence="2">Ferric uptake regulation protein</fullName>
    </submittedName>
</protein>
<dbReference type="PANTHER" id="PTHR33202:SF7">
    <property type="entry name" value="FERRIC UPTAKE REGULATION PROTEIN"/>
    <property type="match status" value="1"/>
</dbReference>
<dbReference type="Pfam" id="PF01475">
    <property type="entry name" value="FUR"/>
    <property type="match status" value="1"/>
</dbReference>
<dbReference type="GO" id="GO:0003700">
    <property type="term" value="F:DNA-binding transcription factor activity"/>
    <property type="evidence" value="ECO:0007669"/>
    <property type="project" value="InterPro"/>
</dbReference>
<dbReference type="GO" id="GO:1900376">
    <property type="term" value="P:regulation of secondary metabolite biosynthetic process"/>
    <property type="evidence" value="ECO:0007669"/>
    <property type="project" value="TreeGrafter"/>
</dbReference>
<dbReference type="Gene3D" id="1.10.10.10">
    <property type="entry name" value="Winged helix-like DNA-binding domain superfamily/Winged helix DNA-binding domain"/>
    <property type="match status" value="1"/>
</dbReference>
<dbReference type="SUPFAM" id="SSF46785">
    <property type="entry name" value="Winged helix' DNA-binding domain"/>
    <property type="match status" value="1"/>
</dbReference>
<keyword evidence="1" id="KW-0479">Metal-binding</keyword>
<dbReference type="GO" id="GO:0045892">
    <property type="term" value="P:negative regulation of DNA-templated transcription"/>
    <property type="evidence" value="ECO:0007669"/>
    <property type="project" value="TreeGrafter"/>
</dbReference>
<reference evidence="2 3" key="1">
    <citation type="submission" date="2019-02" db="EMBL/GenBank/DDBJ databases">
        <title>Deep-cultivation of Planctomycetes and their phenomic and genomic characterization uncovers novel biology.</title>
        <authorList>
            <person name="Wiegand S."/>
            <person name="Jogler M."/>
            <person name="Boedeker C."/>
            <person name="Pinto D."/>
            <person name="Vollmers J."/>
            <person name="Rivas-Marin E."/>
            <person name="Kohn T."/>
            <person name="Peeters S.H."/>
            <person name="Heuer A."/>
            <person name="Rast P."/>
            <person name="Oberbeckmann S."/>
            <person name="Bunk B."/>
            <person name="Jeske O."/>
            <person name="Meyerdierks A."/>
            <person name="Storesund J.E."/>
            <person name="Kallscheuer N."/>
            <person name="Luecker S."/>
            <person name="Lage O.M."/>
            <person name="Pohl T."/>
            <person name="Merkel B.J."/>
            <person name="Hornburger P."/>
            <person name="Mueller R.-W."/>
            <person name="Bruemmer F."/>
            <person name="Labrenz M."/>
            <person name="Spormann A.M."/>
            <person name="Op den Camp H."/>
            <person name="Overmann J."/>
            <person name="Amann R."/>
            <person name="Jetten M.S.M."/>
            <person name="Mascher T."/>
            <person name="Medema M.H."/>
            <person name="Devos D.P."/>
            <person name="Kaster A.-K."/>
            <person name="Ovreas L."/>
            <person name="Rohde M."/>
            <person name="Galperin M.Y."/>
            <person name="Jogler C."/>
        </authorList>
    </citation>
    <scope>NUCLEOTIDE SEQUENCE [LARGE SCALE GENOMIC DNA]</scope>
    <source>
        <strain evidence="2 3">Pan44</strain>
    </source>
</reference>
<feature type="binding site" evidence="1">
    <location>
        <position position="188"/>
    </location>
    <ligand>
        <name>Zn(2+)</name>
        <dbReference type="ChEBI" id="CHEBI:29105"/>
    </ligand>
</feature>
<dbReference type="GO" id="GO:0000976">
    <property type="term" value="F:transcription cis-regulatory region binding"/>
    <property type="evidence" value="ECO:0007669"/>
    <property type="project" value="TreeGrafter"/>
</dbReference>
<feature type="binding site" evidence="1">
    <location>
        <position position="191"/>
    </location>
    <ligand>
        <name>Zn(2+)</name>
        <dbReference type="ChEBI" id="CHEBI:29105"/>
    </ligand>
</feature>
<keyword evidence="3" id="KW-1185">Reference proteome</keyword>
<evidence type="ECO:0000313" key="2">
    <source>
        <dbReference type="EMBL" id="QDT54042.1"/>
    </source>
</evidence>
<dbReference type="EMBL" id="CP036271">
    <property type="protein sequence ID" value="QDT54042.1"/>
    <property type="molecule type" value="Genomic_DNA"/>
</dbReference>
<dbReference type="PANTHER" id="PTHR33202">
    <property type="entry name" value="ZINC UPTAKE REGULATION PROTEIN"/>
    <property type="match status" value="1"/>
</dbReference>
<feature type="binding site" evidence="1">
    <location>
        <position position="154"/>
    </location>
    <ligand>
        <name>Zn(2+)</name>
        <dbReference type="ChEBI" id="CHEBI:29105"/>
    </ligand>
</feature>
<evidence type="ECO:0000256" key="1">
    <source>
        <dbReference type="PIRSR" id="PIRSR602481-1"/>
    </source>
</evidence>
<dbReference type="RefSeq" id="WP_231754271.1">
    <property type="nucleotide sequence ID" value="NZ_CP036271.1"/>
</dbReference>
<sequence>MRQKELEPTAATQPLLQVECIYIDVRTAEAYDEFLRNTKEQGAAMSDQVRREKPDEIRTIRSMLKTAGIRATPARISVLRELRASRSPLTHADLTEILVPEGFDKATVFRNLNDLAEAGLASRTELGDHVWRFEAVDPAHAGEEKHPHFVCVECKSVTCLGDMEFTTKSRKQASTIGNITEILIKGHCSACASAVP</sequence>
<dbReference type="KEGG" id="ccos:Pan44_20690"/>
<dbReference type="InParanoid" id="A0A517SD35"/>
<dbReference type="AlphaFoldDB" id="A0A517SD35"/>
<feature type="binding site" evidence="1">
    <location>
        <position position="151"/>
    </location>
    <ligand>
        <name>Zn(2+)</name>
        <dbReference type="ChEBI" id="CHEBI:29105"/>
    </ligand>
</feature>
<dbReference type="GO" id="GO:0008270">
    <property type="term" value="F:zinc ion binding"/>
    <property type="evidence" value="ECO:0007669"/>
    <property type="project" value="TreeGrafter"/>
</dbReference>
<keyword evidence="1" id="KW-0862">Zinc</keyword>
<dbReference type="InterPro" id="IPR036390">
    <property type="entry name" value="WH_DNA-bd_sf"/>
</dbReference>
<evidence type="ECO:0000313" key="3">
    <source>
        <dbReference type="Proteomes" id="UP000315700"/>
    </source>
</evidence>
<dbReference type="InterPro" id="IPR002481">
    <property type="entry name" value="FUR"/>
</dbReference>
<gene>
    <name evidence="2" type="primary">fur_2</name>
    <name evidence="2" type="ORF">Pan44_20690</name>
</gene>